<dbReference type="Pfam" id="PF26629">
    <property type="entry name" value="GT2_TM_C"/>
    <property type="match status" value="1"/>
</dbReference>
<dbReference type="SUPFAM" id="SSF53448">
    <property type="entry name" value="Nucleotide-diphospho-sugar transferases"/>
    <property type="match status" value="1"/>
</dbReference>
<accession>O30196</accession>
<dbReference type="CDD" id="cd04179">
    <property type="entry name" value="DPM_DPG-synthase_like"/>
    <property type="match status" value="1"/>
</dbReference>
<dbReference type="InterPro" id="IPR058718">
    <property type="entry name" value="Agl6_TM_C"/>
</dbReference>
<keyword evidence="1" id="KW-0472">Membrane</keyword>
<dbReference type="GeneID" id="1483249"/>
<name>O30196_ARCFU</name>
<dbReference type="Gene3D" id="3.90.550.10">
    <property type="entry name" value="Spore Coat Polysaccharide Biosynthesis Protein SpsA, Chain A"/>
    <property type="match status" value="1"/>
</dbReference>
<dbReference type="OrthoDB" id="103472at2157"/>
<feature type="transmembrane region" description="Helical" evidence="1">
    <location>
        <begin position="297"/>
        <end position="316"/>
    </location>
</feature>
<feature type="transmembrane region" description="Helical" evidence="1">
    <location>
        <begin position="336"/>
        <end position="361"/>
    </location>
</feature>
<evidence type="ECO:0000259" key="2">
    <source>
        <dbReference type="Pfam" id="PF00535"/>
    </source>
</evidence>
<dbReference type="RefSeq" id="WP_010877553.1">
    <property type="nucleotide sequence ID" value="NC_000917.1"/>
</dbReference>
<dbReference type="EnsemblBacteria" id="AAB91190">
    <property type="protein sequence ID" value="AAB91190"/>
    <property type="gene ID" value="AF_0039"/>
</dbReference>
<dbReference type="PANTHER" id="PTHR48090:SF7">
    <property type="entry name" value="RFBJ PROTEIN"/>
    <property type="match status" value="1"/>
</dbReference>
<dbReference type="HOGENOM" id="CLU_033536_4_0_2"/>
<feature type="transmembrane region" description="Helical" evidence="1">
    <location>
        <begin position="220"/>
        <end position="247"/>
    </location>
</feature>
<dbReference type="InterPro" id="IPR050256">
    <property type="entry name" value="Glycosyltransferase_2"/>
</dbReference>
<dbReference type="STRING" id="224325.AF_0039"/>
<keyword evidence="1" id="KW-0812">Transmembrane</keyword>
<feature type="domain" description="Low-salt glycan biosynthesis hexosyltransferase Agl6 C-terminal transmembrane region" evidence="3">
    <location>
        <begin position="272"/>
        <end position="359"/>
    </location>
</feature>
<dbReference type="InterPro" id="IPR029044">
    <property type="entry name" value="Nucleotide-diphossugar_trans"/>
</dbReference>
<feature type="transmembrane region" description="Helical" evidence="1">
    <location>
        <begin position="253"/>
        <end position="276"/>
    </location>
</feature>
<dbReference type="PIR" id="G69254">
    <property type="entry name" value="G69254"/>
</dbReference>
<dbReference type="Proteomes" id="UP000002199">
    <property type="component" value="Chromosome"/>
</dbReference>
<evidence type="ECO:0000256" key="1">
    <source>
        <dbReference type="SAM" id="Phobius"/>
    </source>
</evidence>
<reference evidence="4 5" key="1">
    <citation type="journal article" date="1997" name="Nature">
        <title>The complete genome sequence of the hyperthermophilic, sulphate-reducing archaeon Archaeoglobus fulgidus.</title>
        <authorList>
            <person name="Klenk H.P."/>
            <person name="Clayton R.A."/>
            <person name="Tomb J."/>
            <person name="White O."/>
            <person name="Nelson K.E."/>
            <person name="Ketchum K.A."/>
            <person name="Dodson R.J."/>
            <person name="Gwinn M."/>
            <person name="Hickey E.K."/>
            <person name="Peterson J.D."/>
            <person name="Richardson D.L."/>
            <person name="Kerlavage A.R."/>
            <person name="Graham D.E."/>
            <person name="Kyrpides N.C."/>
            <person name="Fleischmann R.D."/>
            <person name="Quackenbush J."/>
            <person name="Lee N.H."/>
            <person name="Sutton G.G."/>
            <person name="Gill S."/>
            <person name="Kirkness E.F."/>
            <person name="Dougherty B.A."/>
            <person name="McKenney K."/>
            <person name="Adams M.D."/>
            <person name="Loftus B."/>
            <person name="Peterson S."/>
            <person name="Reich C.I."/>
            <person name="McNeil L.K."/>
            <person name="Badger J.H."/>
            <person name="Glodek A."/>
            <person name="Zhou L."/>
            <person name="Overbeek R."/>
            <person name="Gocayne J.D."/>
            <person name="Weidman J.F."/>
            <person name="McDonald L."/>
            <person name="Utterback T."/>
            <person name="Cotton M.D."/>
            <person name="Spriggs T."/>
            <person name="Artiach P."/>
            <person name="Kaine B.P."/>
            <person name="Sykes S.M."/>
            <person name="Sadow P.W."/>
            <person name="D'Andrea K.P."/>
            <person name="Bowman C."/>
            <person name="Fujii C."/>
            <person name="Garland S.A."/>
            <person name="Mason T.M."/>
            <person name="Olsen G.J."/>
            <person name="Fraser C.M."/>
            <person name="Smith H.O."/>
            <person name="Woese C.R."/>
            <person name="Venter J.C."/>
        </authorList>
    </citation>
    <scope>NUCLEOTIDE SEQUENCE [LARGE SCALE GENOMIC DNA]</scope>
    <source>
        <strain evidence="5">ATCC 49558 / DSM 4304 / JCM 9628 / NBRC 100126 / VC-16</strain>
    </source>
</reference>
<dbReference type="EMBL" id="AE000782">
    <property type="protein sequence ID" value="AAB91190.1"/>
    <property type="molecule type" value="Genomic_DNA"/>
</dbReference>
<dbReference type="CAZy" id="GT2">
    <property type="family name" value="Glycosyltransferase Family 2"/>
</dbReference>
<evidence type="ECO:0000313" key="5">
    <source>
        <dbReference type="Proteomes" id="UP000002199"/>
    </source>
</evidence>
<gene>
    <name evidence="4" type="ordered locus">AF_0039</name>
</gene>
<sequence>MKVSIVLPTKDEQNSIEKVVRDCLSLGFEKEIIVVDDSADRTPEIAEKLGCKVIRGVKGYGRAFLEGFRHSSGDIIVMLDADGSYDALEIPRLIEPIVKGEADLVIGSRFKGKIMPKAMPWHHRYVGNPVLTKLTNLLFKTKLSDVHSGMRALRKDALAKIDPVCPGMEFATELVLKAAIKGLRIVEVPITYHPRIGFSKLRSFRDGWRHLRLVLAASPIYLFLLPSIILILLGIATALFVIVLQPIRTHTLIFGSTLLLLGIQTFFFGVSGKIYLRQIGFGVRDWLTEAFGKYSTMEKLLFFGLALLILGTYSGYRVFASWVERGFGSLAEFNQALVSLILIVSGFQIAISSIFLSMFLLKEEKDNNK</sequence>
<organism evidence="4 5">
    <name type="scientific">Archaeoglobus fulgidus (strain ATCC 49558 / DSM 4304 / JCM 9628 / NBRC 100126 / VC-16)</name>
    <dbReference type="NCBI Taxonomy" id="224325"/>
    <lineage>
        <taxon>Archaea</taxon>
        <taxon>Methanobacteriati</taxon>
        <taxon>Methanobacteriota</taxon>
        <taxon>Archaeoglobi</taxon>
        <taxon>Archaeoglobales</taxon>
        <taxon>Archaeoglobaceae</taxon>
        <taxon>Archaeoglobus</taxon>
    </lineage>
</organism>
<keyword evidence="1" id="KW-1133">Transmembrane helix</keyword>
<dbReference type="AlphaFoldDB" id="O30196"/>
<dbReference type="KEGG" id="afu:AF_0039"/>
<evidence type="ECO:0000313" key="4">
    <source>
        <dbReference type="EMBL" id="AAB91190.1"/>
    </source>
</evidence>
<dbReference type="PaxDb" id="224325-AF_0039"/>
<keyword evidence="5" id="KW-1185">Reference proteome</keyword>
<dbReference type="Pfam" id="PF00535">
    <property type="entry name" value="Glycos_transf_2"/>
    <property type="match status" value="1"/>
</dbReference>
<feature type="domain" description="Glycosyltransferase 2-like" evidence="2">
    <location>
        <begin position="4"/>
        <end position="161"/>
    </location>
</feature>
<dbReference type="InterPro" id="IPR001173">
    <property type="entry name" value="Glyco_trans_2-like"/>
</dbReference>
<dbReference type="PANTHER" id="PTHR48090">
    <property type="entry name" value="UNDECAPRENYL-PHOSPHATE 4-DEOXY-4-FORMAMIDO-L-ARABINOSE TRANSFERASE-RELATED"/>
    <property type="match status" value="1"/>
</dbReference>
<proteinExistence type="predicted"/>
<dbReference type="eggNOG" id="arCOG00894">
    <property type="taxonomic scope" value="Archaea"/>
</dbReference>
<protein>
    <submittedName>
        <fullName evidence="4">Dolichol-P-glucose synthetase, putative</fullName>
    </submittedName>
</protein>
<dbReference type="PhylomeDB" id="O30196"/>
<evidence type="ECO:0000259" key="3">
    <source>
        <dbReference type="Pfam" id="PF26629"/>
    </source>
</evidence>